<comment type="similarity">
    <text evidence="2 5">Belongs to the GMC oxidoreductase family.</text>
</comment>
<keyword evidence="3 5" id="KW-0285">Flavoprotein</keyword>
<evidence type="ECO:0000313" key="7">
    <source>
        <dbReference type="EMBL" id="CAL8117910.1"/>
    </source>
</evidence>
<dbReference type="Gene3D" id="3.30.560.10">
    <property type="entry name" value="Glucose Oxidase, domain 3"/>
    <property type="match status" value="1"/>
</dbReference>
<proteinExistence type="inferred from homology"/>
<dbReference type="Pfam" id="PF05199">
    <property type="entry name" value="GMC_oxred_C"/>
    <property type="match status" value="1"/>
</dbReference>
<evidence type="ECO:0000259" key="6">
    <source>
        <dbReference type="PROSITE" id="PS00623"/>
    </source>
</evidence>
<dbReference type="Gene3D" id="3.50.50.60">
    <property type="entry name" value="FAD/NAD(P)-binding domain"/>
    <property type="match status" value="1"/>
</dbReference>
<dbReference type="PROSITE" id="PS00623">
    <property type="entry name" value="GMC_OXRED_1"/>
    <property type="match status" value="1"/>
</dbReference>
<dbReference type="InterPro" id="IPR000172">
    <property type="entry name" value="GMC_OxRdtase_N"/>
</dbReference>
<dbReference type="SUPFAM" id="SSF54373">
    <property type="entry name" value="FAD-linked reductases, C-terminal domain"/>
    <property type="match status" value="1"/>
</dbReference>
<evidence type="ECO:0000256" key="5">
    <source>
        <dbReference type="RuleBase" id="RU003968"/>
    </source>
</evidence>
<evidence type="ECO:0000313" key="8">
    <source>
        <dbReference type="Proteomes" id="UP001642540"/>
    </source>
</evidence>
<dbReference type="Proteomes" id="UP001642540">
    <property type="component" value="Unassembled WGS sequence"/>
</dbReference>
<evidence type="ECO:0000256" key="1">
    <source>
        <dbReference type="ARBA" id="ARBA00001974"/>
    </source>
</evidence>
<comment type="cofactor">
    <cofactor evidence="1">
        <name>FAD</name>
        <dbReference type="ChEBI" id="CHEBI:57692"/>
    </cofactor>
</comment>
<keyword evidence="8" id="KW-1185">Reference proteome</keyword>
<accession>A0ABP1R6P8</accession>
<dbReference type="PIRSF" id="PIRSF000137">
    <property type="entry name" value="Alcohol_oxidase"/>
    <property type="match status" value="1"/>
</dbReference>
<comment type="caution">
    <text evidence="7">The sequence shown here is derived from an EMBL/GenBank/DDBJ whole genome shotgun (WGS) entry which is preliminary data.</text>
</comment>
<organism evidence="7 8">
    <name type="scientific">Orchesella dallaii</name>
    <dbReference type="NCBI Taxonomy" id="48710"/>
    <lineage>
        <taxon>Eukaryota</taxon>
        <taxon>Metazoa</taxon>
        <taxon>Ecdysozoa</taxon>
        <taxon>Arthropoda</taxon>
        <taxon>Hexapoda</taxon>
        <taxon>Collembola</taxon>
        <taxon>Entomobryomorpha</taxon>
        <taxon>Entomobryoidea</taxon>
        <taxon>Orchesellidae</taxon>
        <taxon>Orchesellinae</taxon>
        <taxon>Orchesella</taxon>
    </lineage>
</organism>
<dbReference type="SUPFAM" id="SSF51905">
    <property type="entry name" value="FAD/NAD(P)-binding domain"/>
    <property type="match status" value="1"/>
</dbReference>
<dbReference type="InterPro" id="IPR007867">
    <property type="entry name" value="GMC_OxRtase_C"/>
</dbReference>
<evidence type="ECO:0000256" key="2">
    <source>
        <dbReference type="ARBA" id="ARBA00010790"/>
    </source>
</evidence>
<dbReference type="PANTHER" id="PTHR11552">
    <property type="entry name" value="GLUCOSE-METHANOL-CHOLINE GMC OXIDOREDUCTASE"/>
    <property type="match status" value="1"/>
</dbReference>
<evidence type="ECO:0000256" key="3">
    <source>
        <dbReference type="ARBA" id="ARBA00022630"/>
    </source>
</evidence>
<keyword evidence="4 5" id="KW-0274">FAD</keyword>
<evidence type="ECO:0000256" key="4">
    <source>
        <dbReference type="ARBA" id="ARBA00022827"/>
    </source>
</evidence>
<reference evidence="7 8" key="1">
    <citation type="submission" date="2024-08" db="EMBL/GenBank/DDBJ databases">
        <authorList>
            <person name="Cucini C."/>
            <person name="Frati F."/>
        </authorList>
    </citation>
    <scope>NUCLEOTIDE SEQUENCE [LARGE SCALE GENOMIC DNA]</scope>
</reference>
<sequence length="603" mass="67108">MEFIETYFLQLLLVGILLFDYSAWTYPSSRNYGDDYDFIVVGAGTTGCVVASRLSESGQYRVLLLEAGGDPHPNLEIPALFIDNFEGYVKEYESVPQQNAGLAINGTFLYLSGRTLGGSSSVNAMFFNRGSPHDYDNWANITQDDTWKYSNLVPYWKKVENYIGDFPSDQHGYDGPITVSRPKYAPGLERWLEAGQSLGYPVADPNGPQLLSFTPVEFSKRFGRRVSSYRGYIQPYLSTRRNLRVIANAEANQIIFDGNRAVGVRYLRNSTFGMQTAVAWVRNEVIISAGVMESPTLLMRSGIGPTNVLNAAKVRQIRNLPVGQNLQDQVAVFVNIIIGNRSEVRIPERDLTPETLALYNRTGDGPYSSGLGTAGQAFIRSTVRTTDTIKDWADIHLWPMHASGAESVGEFAGLEEPDDITESEARIVIPVYLGRPSSRGTVTLNPQNVSGNPLVNFNYLSHPEDIEVLVDAIKTTLRIYEETAAYRRIGARYSKNPDVGCRDVQFRSDDYWRCFVRQNTGVGLHAGGTCRMGRGPRDPQAVVDTSLRVIGIEGLRVADTSIMPSVTNANTQAAAYVIGEKAADMILNRWKSDRKSVRRRLWR</sequence>
<dbReference type="PANTHER" id="PTHR11552:SF147">
    <property type="entry name" value="CHOLINE DEHYDROGENASE, MITOCHONDRIAL"/>
    <property type="match status" value="1"/>
</dbReference>
<gene>
    <name evidence="7" type="ORF">ODALV1_LOCUS17893</name>
</gene>
<feature type="domain" description="Glucose-methanol-choline oxidoreductase N-terminal" evidence="6">
    <location>
        <begin position="113"/>
        <end position="136"/>
    </location>
</feature>
<dbReference type="InterPro" id="IPR036188">
    <property type="entry name" value="FAD/NAD-bd_sf"/>
</dbReference>
<dbReference type="InterPro" id="IPR012132">
    <property type="entry name" value="GMC_OxRdtase"/>
</dbReference>
<dbReference type="EMBL" id="CAXLJM020000057">
    <property type="protein sequence ID" value="CAL8117910.1"/>
    <property type="molecule type" value="Genomic_DNA"/>
</dbReference>
<protein>
    <recommendedName>
        <fullName evidence="6">Glucose-methanol-choline oxidoreductase N-terminal domain-containing protein</fullName>
    </recommendedName>
</protein>
<dbReference type="Pfam" id="PF00732">
    <property type="entry name" value="GMC_oxred_N"/>
    <property type="match status" value="1"/>
</dbReference>
<name>A0ABP1R6P8_9HEXA</name>